<organism evidence="1 2">
    <name type="scientific">Amniculicola lignicola CBS 123094</name>
    <dbReference type="NCBI Taxonomy" id="1392246"/>
    <lineage>
        <taxon>Eukaryota</taxon>
        <taxon>Fungi</taxon>
        <taxon>Dikarya</taxon>
        <taxon>Ascomycota</taxon>
        <taxon>Pezizomycotina</taxon>
        <taxon>Dothideomycetes</taxon>
        <taxon>Pleosporomycetidae</taxon>
        <taxon>Pleosporales</taxon>
        <taxon>Amniculicolaceae</taxon>
        <taxon>Amniculicola</taxon>
    </lineage>
</organism>
<evidence type="ECO:0008006" key="3">
    <source>
        <dbReference type="Google" id="ProtNLM"/>
    </source>
</evidence>
<sequence length="229" mass="25656">MPCTGASEIESSVDTARSEQINATAFQRYLTLLAIKLLKRFRKRNGTVLFLSKNVCVKYGSNISLSEASSIQFAAKYTLVPVPRRIHGDPVGLGWLKRLEESWVKILHQLKDMVGEMRRIIPLIGIGVAYVDGGPLHNPWLPGTLNSFGPFKTVQDFHRHLRGGFEAHLVHKLEISELILQQDKLQSALVFTYGDLSSLNVLASGDKVVGIINWETAGWYPSYWEYTTA</sequence>
<dbReference type="OrthoDB" id="8300194at2759"/>
<proteinExistence type="predicted"/>
<evidence type="ECO:0000313" key="1">
    <source>
        <dbReference type="EMBL" id="KAF1997084.1"/>
    </source>
</evidence>
<dbReference type="EMBL" id="ML977617">
    <property type="protein sequence ID" value="KAF1997084.1"/>
    <property type="molecule type" value="Genomic_DNA"/>
</dbReference>
<dbReference type="Proteomes" id="UP000799779">
    <property type="component" value="Unassembled WGS sequence"/>
</dbReference>
<dbReference type="PANTHER" id="PTHR21310:SF55">
    <property type="entry name" value="AMINOGLYCOSIDE PHOSPHOTRANSFERASE DOMAIN-CONTAINING PROTEIN"/>
    <property type="match status" value="1"/>
</dbReference>
<dbReference type="AlphaFoldDB" id="A0A6A5W899"/>
<evidence type="ECO:0000313" key="2">
    <source>
        <dbReference type="Proteomes" id="UP000799779"/>
    </source>
</evidence>
<protein>
    <recommendedName>
        <fullName evidence="3">Aminoglycoside phosphotransferase domain-containing protein</fullName>
    </recommendedName>
</protein>
<dbReference type="Gene3D" id="3.90.1200.10">
    <property type="match status" value="1"/>
</dbReference>
<name>A0A6A5W899_9PLEO</name>
<dbReference type="InterPro" id="IPR051678">
    <property type="entry name" value="AGP_Transferase"/>
</dbReference>
<keyword evidence="2" id="KW-1185">Reference proteome</keyword>
<accession>A0A6A5W899</accession>
<reference evidence="1" key="1">
    <citation type="journal article" date="2020" name="Stud. Mycol.">
        <title>101 Dothideomycetes genomes: a test case for predicting lifestyles and emergence of pathogens.</title>
        <authorList>
            <person name="Haridas S."/>
            <person name="Albert R."/>
            <person name="Binder M."/>
            <person name="Bloem J."/>
            <person name="Labutti K."/>
            <person name="Salamov A."/>
            <person name="Andreopoulos B."/>
            <person name="Baker S."/>
            <person name="Barry K."/>
            <person name="Bills G."/>
            <person name="Bluhm B."/>
            <person name="Cannon C."/>
            <person name="Castanera R."/>
            <person name="Culley D."/>
            <person name="Daum C."/>
            <person name="Ezra D."/>
            <person name="Gonzalez J."/>
            <person name="Henrissat B."/>
            <person name="Kuo A."/>
            <person name="Liang C."/>
            <person name="Lipzen A."/>
            <person name="Lutzoni F."/>
            <person name="Magnuson J."/>
            <person name="Mondo S."/>
            <person name="Nolan M."/>
            <person name="Ohm R."/>
            <person name="Pangilinan J."/>
            <person name="Park H.-J."/>
            <person name="Ramirez L."/>
            <person name="Alfaro M."/>
            <person name="Sun H."/>
            <person name="Tritt A."/>
            <person name="Yoshinaga Y."/>
            <person name="Zwiers L.-H."/>
            <person name="Turgeon B."/>
            <person name="Goodwin S."/>
            <person name="Spatafora J."/>
            <person name="Crous P."/>
            <person name="Grigoriev I."/>
        </authorList>
    </citation>
    <scope>NUCLEOTIDE SEQUENCE</scope>
    <source>
        <strain evidence="1">CBS 123094</strain>
    </source>
</reference>
<dbReference type="SUPFAM" id="SSF56112">
    <property type="entry name" value="Protein kinase-like (PK-like)"/>
    <property type="match status" value="1"/>
</dbReference>
<dbReference type="PANTHER" id="PTHR21310">
    <property type="entry name" value="AMINOGLYCOSIDE PHOSPHOTRANSFERASE-RELATED-RELATED"/>
    <property type="match status" value="1"/>
</dbReference>
<gene>
    <name evidence="1" type="ORF">P154DRAFT_606910</name>
</gene>
<dbReference type="InterPro" id="IPR011009">
    <property type="entry name" value="Kinase-like_dom_sf"/>
</dbReference>